<reference evidence="1" key="1">
    <citation type="submission" date="2018-09" db="EMBL/GenBank/DDBJ databases">
        <title>A genomic encyclopedia of anaerobic methanotrophic archaea.</title>
        <authorList>
            <person name="Skennerton C.T."/>
            <person name="Chadwick G.L."/>
            <person name="Laso-Perez R."/>
            <person name="Leu A.O."/>
            <person name="Speth D.R."/>
            <person name="Yu H."/>
            <person name="Morgan-Lang C."/>
            <person name="Hatzenpichler R."/>
            <person name="Goudeau D."/>
            <person name="Malmstrom R."/>
            <person name="Woyke T."/>
            <person name="Hallam S."/>
            <person name="Tyson G.W."/>
            <person name="Wegener G."/>
            <person name="Boetius A."/>
            <person name="Orphan V.J."/>
        </authorList>
    </citation>
    <scope>NUCLEOTIDE SEQUENCE</scope>
    <source>
        <strain evidence="1">CONS3730D10UFb2</strain>
    </source>
</reference>
<evidence type="ECO:0000313" key="1">
    <source>
        <dbReference type="EMBL" id="TKY91186.1"/>
    </source>
</evidence>
<protein>
    <submittedName>
        <fullName evidence="1">4Fe-4S dicluster domain-containing protein</fullName>
    </submittedName>
</protein>
<gene>
    <name evidence="1" type="ORF">C5S46_07180</name>
</gene>
<organism evidence="1 2">
    <name type="scientific">Candidatus Methanomarinus sp</name>
    <dbReference type="NCBI Taxonomy" id="3386244"/>
    <lineage>
        <taxon>Archaea</taxon>
        <taxon>Methanobacteriati</taxon>
        <taxon>Methanobacteriota</taxon>
        <taxon>Stenosarchaea group</taxon>
        <taxon>Methanomicrobia</taxon>
        <taxon>Methanosarcinales</taxon>
        <taxon>ANME-2 cluster</taxon>
        <taxon>Candidatus Methanocomedenaceae</taxon>
        <taxon>Candidatus Methanomarinus</taxon>
    </lineage>
</organism>
<proteinExistence type="predicted"/>
<evidence type="ECO:0000313" key="2">
    <source>
        <dbReference type="Proteomes" id="UP000315423"/>
    </source>
</evidence>
<dbReference type="Proteomes" id="UP000315423">
    <property type="component" value="Unassembled WGS sequence"/>
</dbReference>
<dbReference type="EMBL" id="QYBA01000245">
    <property type="protein sequence ID" value="TKY91186.1"/>
    <property type="molecule type" value="Genomic_DNA"/>
</dbReference>
<sequence>MNESVFQTKDDKQLVYIPDKCIGCGTCVMACPKESLVIGSVGAITRGLIDQDFLENNRDTCNVCGMCTKVCPTGALEMRLDGNPVKDETYLCGALKPTTVSDDCVHCGLCEQVCPQECITVKWRLANDGSTSVEGETIIDKESCVHCGWCEAVCPVNAITVEKPFAGEWKTDEDVCQTCRTCIDVCPCNAIFARKWGPGERVEKITQRPDACIYCGACAISCPVDAITVTKNAIVPEMSKKKPYEKKITGIPTPRPTQTSTLVTDEDACLGCGNCVIVCPVNALSDPYLASGHLNELDSKPLLEVLNGVITVYNHELCGNCGSCVMICPVNAISLTKKEVE</sequence>
<accession>A0AC61S8Z5</accession>
<comment type="caution">
    <text evidence="1">The sequence shown here is derived from an EMBL/GenBank/DDBJ whole genome shotgun (WGS) entry which is preliminary data.</text>
</comment>
<name>A0AC61S8Z5_9EURY</name>